<dbReference type="Pfam" id="PF08378">
    <property type="entry name" value="NERD"/>
    <property type="match status" value="1"/>
</dbReference>
<evidence type="ECO:0000256" key="2">
    <source>
        <dbReference type="ARBA" id="ARBA00022840"/>
    </source>
</evidence>
<evidence type="ECO:0000313" key="7">
    <source>
        <dbReference type="Proteomes" id="UP001250214"/>
    </source>
</evidence>
<evidence type="ECO:0000256" key="1">
    <source>
        <dbReference type="ARBA" id="ARBA00022741"/>
    </source>
</evidence>
<evidence type="ECO:0000259" key="4">
    <source>
        <dbReference type="PROSITE" id="PS50011"/>
    </source>
</evidence>
<keyword evidence="1" id="KW-0547">Nucleotide-binding</keyword>
<feature type="domain" description="Protein kinase" evidence="4">
    <location>
        <begin position="212"/>
        <end position="504"/>
    </location>
</feature>
<keyword evidence="2" id="KW-0067">ATP-binding</keyword>
<dbReference type="PROSITE" id="PS50011">
    <property type="entry name" value="PROTEIN_KINASE_DOM"/>
    <property type="match status" value="2"/>
</dbReference>
<dbReference type="Gene3D" id="1.10.510.10">
    <property type="entry name" value="Transferase(Phosphotransferase) domain 1"/>
    <property type="match status" value="2"/>
</dbReference>
<dbReference type="RefSeq" id="WP_310912312.1">
    <property type="nucleotide sequence ID" value="NZ_JAVLVT010000004.1"/>
</dbReference>
<feature type="region of interest" description="Disordered" evidence="3">
    <location>
        <begin position="1047"/>
        <end position="1076"/>
    </location>
</feature>
<dbReference type="PROSITE" id="PS50965">
    <property type="entry name" value="NERD"/>
    <property type="match status" value="1"/>
</dbReference>
<dbReference type="PANTHER" id="PTHR24346">
    <property type="entry name" value="MAP/MICROTUBULE AFFINITY-REGULATING KINASE"/>
    <property type="match status" value="1"/>
</dbReference>
<protein>
    <submittedName>
        <fullName evidence="6">BREX system serine/threonine kinase PglW</fullName>
    </submittedName>
</protein>
<accession>A0ABU2H622</accession>
<proteinExistence type="predicted"/>
<feature type="region of interest" description="Disordered" evidence="3">
    <location>
        <begin position="799"/>
        <end position="835"/>
    </location>
</feature>
<dbReference type="NCBIfam" id="NF033442">
    <property type="entry name" value="BREX_PglW"/>
    <property type="match status" value="1"/>
</dbReference>
<comment type="caution">
    <text evidence="6">The sequence shown here is derived from an EMBL/GenBank/DDBJ whole genome shotgun (WGS) entry which is preliminary data.</text>
</comment>
<dbReference type="SMART" id="SM00220">
    <property type="entry name" value="S_TKc"/>
    <property type="match status" value="1"/>
</dbReference>
<feature type="domain" description="NERD" evidence="5">
    <location>
        <begin position="13"/>
        <end position="131"/>
    </location>
</feature>
<feature type="domain" description="Protein kinase" evidence="4">
    <location>
        <begin position="537"/>
        <end position="791"/>
    </location>
</feature>
<feature type="compositionally biased region" description="Basic and acidic residues" evidence="3">
    <location>
        <begin position="818"/>
        <end position="835"/>
    </location>
</feature>
<dbReference type="EMBL" id="JAVLVT010000004">
    <property type="protein sequence ID" value="MDS1270764.1"/>
    <property type="molecule type" value="Genomic_DNA"/>
</dbReference>
<gene>
    <name evidence="6" type="primary">pglW</name>
    <name evidence="6" type="ORF">RIF23_10675</name>
</gene>
<dbReference type="GO" id="GO:0016301">
    <property type="term" value="F:kinase activity"/>
    <property type="evidence" value="ECO:0007669"/>
    <property type="project" value="UniProtKB-KW"/>
</dbReference>
<feature type="region of interest" description="Disordered" evidence="3">
    <location>
        <begin position="892"/>
        <end position="914"/>
    </location>
</feature>
<keyword evidence="6" id="KW-0808">Transferase</keyword>
<organism evidence="6 7">
    <name type="scientific">Lipingzhangella rawalii</name>
    <dbReference type="NCBI Taxonomy" id="2055835"/>
    <lineage>
        <taxon>Bacteria</taxon>
        <taxon>Bacillati</taxon>
        <taxon>Actinomycetota</taxon>
        <taxon>Actinomycetes</taxon>
        <taxon>Streptosporangiales</taxon>
        <taxon>Nocardiopsidaceae</taxon>
        <taxon>Lipingzhangella</taxon>
    </lineage>
</organism>
<evidence type="ECO:0000259" key="5">
    <source>
        <dbReference type="PROSITE" id="PS50965"/>
    </source>
</evidence>
<dbReference type="InterPro" id="IPR011009">
    <property type="entry name" value="Kinase-like_dom_sf"/>
</dbReference>
<sequence>MPEEERWHEITPSEYEHERRALEYLRSRMPDEEPYRAWSNFTFTADTGHIYEVDLLIATRVGLYLVEIKSLTGRLTSSGADWVQTRKSGTIRRFADPVHLTDLKAKRLKSLLDRAASKHGLGERVPRVHAAVFLSDPNLAVDLAEHHRHHVYGTDRTNRRNTLPDVWQGLLGGTPHKQSQEVSPRVSRALPKLLERVGIQRSATHRQVGPWQLETPPIDEGPTWQDYLATHVNAPAEKRRVRLYLIERGRDEETRTSIHRAAQREMQTLHGIDHSGIVRADSLEEHDAGPALVFRHQPEAMRLDHYLATYGDQLDVHARLDMVRQLAEALAHAHRHRLYHRALSASSVLVTPQQGPGRDTEATWLRPRLQVKDWQIATREIETDGGASTRQMLERLGSATRHVERHVDPSTQVYLAPEISAANPDPVALDVFGLGTLTYLVFGGQAPAEQRSELLARLEQDNGLRPSAVADGVSAWIDELTQAATAPVPAQRLDNAADFLDMLVEAELEATAPAPEPDQPESDPLYAAAQDLVAGQWRITKRLGTGSTCRAFLATNEETGELEVLKVALSDDKAARLEHEARVLQRLDRDSSVTRLVRPEPLVIGGRTVLVLDYAGDSTVARKLREHGRLSVDELESYSRYLFQAVDFLEGEGVTHRDLKPDNIAIRTRRNRTRQLVLFDFSLAGIPATELEAGTRGYLDPFLGKAGRETYDDHAERYALAVTLHEMASGELPVWGDGRTDPRFTDGPPTLAAEAFDPAVREGLVDFFRRALHRDAKRRFSSLKEMEASWRRVFEIADATPPVSSDPGEEAGLPAEEDTPKQARDAAARAATRDTALDASGLSTRAVSAATRLDAATVGDLLTLPSKSLFTLPGLGAKTRKELQSRIREWRERLGTPDPTPQQSQSLPEVGGDEHRRAGLETVAAALVPKRRGKKNAAAVEATRLLLGLPDDEGTIPPPWPVQARVAEALDPPASSAQINQILKRQRSRWRAEPLVRSVLDDLVELLTEAGRVMSADELAAALITRRGAEATGPQRQALAMAAVRAATEADPEIDQTEAEQAASDGTAPQPTGQRLAIRRRRRDDRIMVALEAPEGDARDVPSGPALLDYADRLGEAADRLAAAEMLPTPAAVLRELRAVSPPPGEGALDDRRLVFLAAAAAENAAASPRLEIYPRDLDPVRALRLTQAGLVPAGADQEGHPYGLTPQQVEERVTARFPLVSQLPEHPKLAEMLRAAGFDDLEWQNGRYVPRSRDTGSSVAAVHRFSTASAVPSRWNEDDPEQAEALRANERLRAARGDDTHSGGFRALTVRLDHYARGLDELVSALGVVPVHVGAEFLQALRSQVVPGRKPTWETVVRADAPGRDERSAAKLAEFTARAWELAAARLRLAREQATGPLLLHDAAVLTRYDDGGVLAALAEEARRGGAPLWVLCPMTDPQEQPRLDGTLVPARLPHEWIPIPDAWASNRYRGAA</sequence>
<name>A0ABU2H622_9ACTN</name>
<dbReference type="InterPro" id="IPR011528">
    <property type="entry name" value="NERD"/>
</dbReference>
<keyword evidence="6" id="KW-0418">Kinase</keyword>
<dbReference type="InterPro" id="IPR049832">
    <property type="entry name" value="BREX_PglW"/>
</dbReference>
<dbReference type="Gene3D" id="1.10.150.20">
    <property type="entry name" value="5' to 3' exonuclease, C-terminal subdomain"/>
    <property type="match status" value="1"/>
</dbReference>
<keyword evidence="7" id="KW-1185">Reference proteome</keyword>
<dbReference type="Pfam" id="PF00069">
    <property type="entry name" value="Pkinase"/>
    <property type="match status" value="2"/>
</dbReference>
<dbReference type="SUPFAM" id="SSF47789">
    <property type="entry name" value="C-terminal domain of RNA polymerase alpha subunit"/>
    <property type="match status" value="1"/>
</dbReference>
<dbReference type="PANTHER" id="PTHR24346:SF30">
    <property type="entry name" value="MATERNAL EMBRYONIC LEUCINE ZIPPER KINASE"/>
    <property type="match status" value="1"/>
</dbReference>
<dbReference type="InterPro" id="IPR000719">
    <property type="entry name" value="Prot_kinase_dom"/>
</dbReference>
<dbReference type="SUPFAM" id="SSF56112">
    <property type="entry name" value="Protein kinase-like (PK-like)"/>
    <property type="match status" value="2"/>
</dbReference>
<evidence type="ECO:0000313" key="6">
    <source>
        <dbReference type="EMBL" id="MDS1270764.1"/>
    </source>
</evidence>
<evidence type="ECO:0000256" key="3">
    <source>
        <dbReference type="SAM" id="MobiDB-lite"/>
    </source>
</evidence>
<reference evidence="7" key="1">
    <citation type="submission" date="2023-07" db="EMBL/GenBank/DDBJ databases">
        <title>Novel species in the genus Lipingzhangella isolated from Sambhar Salt Lake.</title>
        <authorList>
            <person name="Jiya N."/>
            <person name="Kajale S."/>
            <person name="Sharma A."/>
        </authorList>
    </citation>
    <scope>NUCLEOTIDE SEQUENCE [LARGE SCALE GENOMIC DNA]</scope>
    <source>
        <strain evidence="7">LS1_29</strain>
    </source>
</reference>
<dbReference type="Proteomes" id="UP001250214">
    <property type="component" value="Unassembled WGS sequence"/>
</dbReference>